<organism evidence="8 9">
    <name type="scientific">Roseburia intestinalis</name>
    <dbReference type="NCBI Taxonomy" id="166486"/>
    <lineage>
        <taxon>Bacteria</taxon>
        <taxon>Bacillati</taxon>
        <taxon>Bacillota</taxon>
        <taxon>Clostridia</taxon>
        <taxon>Lachnospirales</taxon>
        <taxon>Lachnospiraceae</taxon>
        <taxon>Roseburia</taxon>
    </lineage>
</organism>
<dbReference type="Proteomes" id="UP000478483">
    <property type="component" value="Unassembled WGS sequence"/>
</dbReference>
<reference evidence="8 9" key="1">
    <citation type="journal article" date="2019" name="Nat. Med.">
        <title>A library of human gut bacterial isolates paired with longitudinal multiomics data enables mechanistic microbiome research.</title>
        <authorList>
            <person name="Poyet M."/>
            <person name="Groussin M."/>
            <person name="Gibbons S.M."/>
            <person name="Avila-Pacheco J."/>
            <person name="Jiang X."/>
            <person name="Kearney S.M."/>
            <person name="Perrotta A.R."/>
            <person name="Berdy B."/>
            <person name="Zhao S."/>
            <person name="Lieberman T.D."/>
            <person name="Swanson P.K."/>
            <person name="Smith M."/>
            <person name="Roesemann S."/>
            <person name="Alexander J.E."/>
            <person name="Rich S.A."/>
            <person name="Livny J."/>
            <person name="Vlamakis H."/>
            <person name="Clish C."/>
            <person name="Bullock K."/>
            <person name="Deik A."/>
            <person name="Scott J."/>
            <person name="Pierce K.A."/>
            <person name="Xavier R.J."/>
            <person name="Alm E.J."/>
        </authorList>
    </citation>
    <scope>NUCLEOTIDE SEQUENCE [LARGE SCALE GENOMIC DNA]</scope>
    <source>
        <strain evidence="8 9">BIOML-A1</strain>
    </source>
</reference>
<proteinExistence type="inferred from homology"/>
<dbReference type="GO" id="GO:0003677">
    <property type="term" value="F:DNA binding"/>
    <property type="evidence" value="ECO:0007669"/>
    <property type="project" value="TreeGrafter"/>
</dbReference>
<dbReference type="NCBIfam" id="TIGR00675">
    <property type="entry name" value="dcm"/>
    <property type="match status" value="1"/>
</dbReference>
<keyword evidence="1 5" id="KW-0489">Methyltransferase</keyword>
<comment type="caution">
    <text evidence="8">The sequence shown here is derived from an EMBL/GenBank/DDBJ whole genome shotgun (WGS) entry which is preliminary data.</text>
</comment>
<dbReference type="InterPro" id="IPR018117">
    <property type="entry name" value="C5_DNA_meth_AS"/>
</dbReference>
<sequence length="478" mass="54308">MEKYISVVETAERWNVSPRRIQILCNENRIKGAKKQSGIWFIPYGAKKPERIKSGVKNEENKVLNVLSLFSGCGGMDLGFEGGFDVLAKSVNMHMHKDWKIKKSKDGWVRLPKNKFHTVFANDIKPEAKAAWSNYFGKRGLETSSYYLDSIVDLVKLQKENKINIFPEGIDIVTGGFPCQDFSVSGKRMGFDTDKGHNGKKIDINAPTVENRGHLYMWMREVIAITKPKMFIAENVKGLTNLNDAKEIIENDFSSVCNGGYLVVPARVLNAACYGVPQGRERVIFYGFKKSELTDEAKKQLSAKVISSEYDPYPIPTHYLSKKFCNENEIHYVNVKQAFYGLEEPKQSLDISQQKFSKAKFMGKHCQGQQEVKLEGIGPTIRSEHHGNIEFRRLSKEHGGIYIKELEEGNEERRLTVRECARIQTFPDDYEFIIPKKDGNSSVSASEAYKIIGNAVPPLLAFNIARRLQDNWTMYFGG</sequence>
<evidence type="ECO:0000256" key="1">
    <source>
        <dbReference type="ARBA" id="ARBA00022603"/>
    </source>
</evidence>
<dbReference type="GO" id="GO:0009307">
    <property type="term" value="P:DNA restriction-modification system"/>
    <property type="evidence" value="ECO:0007669"/>
    <property type="project" value="UniProtKB-KW"/>
</dbReference>
<dbReference type="PANTHER" id="PTHR10629">
    <property type="entry name" value="CYTOSINE-SPECIFIC METHYLTRANSFERASE"/>
    <property type="match status" value="1"/>
</dbReference>
<dbReference type="GO" id="GO:0003886">
    <property type="term" value="F:DNA (cytosine-5-)-methyltransferase activity"/>
    <property type="evidence" value="ECO:0007669"/>
    <property type="project" value="UniProtKB-EC"/>
</dbReference>
<dbReference type="InterPro" id="IPR001525">
    <property type="entry name" value="C5_MeTfrase"/>
</dbReference>
<evidence type="ECO:0000256" key="5">
    <source>
        <dbReference type="PROSITE-ProRule" id="PRU01016"/>
    </source>
</evidence>
<evidence type="ECO:0000313" key="8">
    <source>
        <dbReference type="EMBL" id="MTR85753.1"/>
    </source>
</evidence>
<dbReference type="PANTHER" id="PTHR10629:SF52">
    <property type="entry name" value="DNA (CYTOSINE-5)-METHYLTRANSFERASE 1"/>
    <property type="match status" value="1"/>
</dbReference>
<dbReference type="Gene3D" id="3.40.50.150">
    <property type="entry name" value="Vaccinia Virus protein VP39"/>
    <property type="match status" value="1"/>
</dbReference>
<dbReference type="EMBL" id="WNAJ01000014">
    <property type="protein sequence ID" value="MTR85753.1"/>
    <property type="molecule type" value="Genomic_DNA"/>
</dbReference>
<feature type="active site" evidence="5">
    <location>
        <position position="179"/>
    </location>
</feature>
<accession>A0A6L6L5X9</accession>
<keyword evidence="4" id="KW-0680">Restriction system</keyword>
<gene>
    <name evidence="8" type="primary">dcm</name>
    <name evidence="8" type="ORF">GMD50_11940</name>
</gene>
<protein>
    <recommendedName>
        <fullName evidence="7">Cytosine-specific methyltransferase</fullName>
        <ecNumber evidence="7">2.1.1.37</ecNumber>
    </recommendedName>
</protein>
<dbReference type="InterPro" id="IPR029063">
    <property type="entry name" value="SAM-dependent_MTases_sf"/>
</dbReference>
<dbReference type="PROSITE" id="PS00094">
    <property type="entry name" value="C5_MTASE_1"/>
    <property type="match status" value="1"/>
</dbReference>
<evidence type="ECO:0000256" key="4">
    <source>
        <dbReference type="ARBA" id="ARBA00022747"/>
    </source>
</evidence>
<evidence type="ECO:0000256" key="2">
    <source>
        <dbReference type="ARBA" id="ARBA00022679"/>
    </source>
</evidence>
<name>A0A6L6L5X9_9FIRM</name>
<comment type="catalytic activity">
    <reaction evidence="7">
        <text>a 2'-deoxycytidine in DNA + S-adenosyl-L-methionine = a 5-methyl-2'-deoxycytidine in DNA + S-adenosyl-L-homocysteine + H(+)</text>
        <dbReference type="Rhea" id="RHEA:13681"/>
        <dbReference type="Rhea" id="RHEA-COMP:11369"/>
        <dbReference type="Rhea" id="RHEA-COMP:11370"/>
        <dbReference type="ChEBI" id="CHEBI:15378"/>
        <dbReference type="ChEBI" id="CHEBI:57856"/>
        <dbReference type="ChEBI" id="CHEBI:59789"/>
        <dbReference type="ChEBI" id="CHEBI:85452"/>
        <dbReference type="ChEBI" id="CHEBI:85454"/>
        <dbReference type="EC" id="2.1.1.37"/>
    </reaction>
</comment>
<comment type="similarity">
    <text evidence="5 6">Belongs to the class I-like SAM-binding methyltransferase superfamily. C5-methyltransferase family.</text>
</comment>
<dbReference type="GO" id="GO:0044027">
    <property type="term" value="P:negative regulation of gene expression via chromosomal CpG island methylation"/>
    <property type="evidence" value="ECO:0007669"/>
    <property type="project" value="TreeGrafter"/>
</dbReference>
<dbReference type="InterPro" id="IPR031303">
    <property type="entry name" value="C5_meth_CS"/>
</dbReference>
<dbReference type="PRINTS" id="PR00105">
    <property type="entry name" value="C5METTRFRASE"/>
</dbReference>
<evidence type="ECO:0000256" key="6">
    <source>
        <dbReference type="RuleBase" id="RU000416"/>
    </source>
</evidence>
<keyword evidence="3 5" id="KW-0949">S-adenosyl-L-methionine</keyword>
<dbReference type="Gene3D" id="3.90.120.10">
    <property type="entry name" value="DNA Methylase, subunit A, domain 2"/>
    <property type="match status" value="1"/>
</dbReference>
<dbReference type="EC" id="2.1.1.37" evidence="7"/>
<dbReference type="SUPFAM" id="SSF53335">
    <property type="entry name" value="S-adenosyl-L-methionine-dependent methyltransferases"/>
    <property type="match status" value="1"/>
</dbReference>
<evidence type="ECO:0000256" key="3">
    <source>
        <dbReference type="ARBA" id="ARBA00022691"/>
    </source>
</evidence>
<dbReference type="PROSITE" id="PS51679">
    <property type="entry name" value="SAM_MT_C5"/>
    <property type="match status" value="1"/>
</dbReference>
<evidence type="ECO:0000313" key="9">
    <source>
        <dbReference type="Proteomes" id="UP000478483"/>
    </source>
</evidence>
<dbReference type="Pfam" id="PF00145">
    <property type="entry name" value="DNA_methylase"/>
    <property type="match status" value="1"/>
</dbReference>
<dbReference type="AlphaFoldDB" id="A0A6L6L5X9"/>
<dbReference type="GO" id="GO:0032259">
    <property type="term" value="P:methylation"/>
    <property type="evidence" value="ECO:0007669"/>
    <property type="project" value="UniProtKB-KW"/>
</dbReference>
<evidence type="ECO:0000256" key="7">
    <source>
        <dbReference type="RuleBase" id="RU000417"/>
    </source>
</evidence>
<dbReference type="InterPro" id="IPR050390">
    <property type="entry name" value="C5-Methyltransferase"/>
</dbReference>
<keyword evidence="2 5" id="KW-0808">Transferase</keyword>
<dbReference type="PROSITE" id="PS00095">
    <property type="entry name" value="C5_MTASE_2"/>
    <property type="match status" value="1"/>
</dbReference>